<gene>
    <name evidence="8" type="ORF">JCM15548_12356</name>
</gene>
<keyword evidence="5" id="KW-0574">Periplasm</keyword>
<dbReference type="InterPro" id="IPR053722">
    <property type="entry name" value="Curli_assembly_CsgC/AgfC"/>
</dbReference>
<dbReference type="EMBL" id="BAZW01000018">
    <property type="protein sequence ID" value="GAO30104.1"/>
    <property type="molecule type" value="Genomic_DNA"/>
</dbReference>
<dbReference type="NCBIfam" id="NF041112">
    <property type="entry name" value="chap_CsgH_alph"/>
    <property type="match status" value="1"/>
</dbReference>
<accession>A0A0E9LXX4</accession>
<dbReference type="InterPro" id="IPR047726">
    <property type="entry name" value="CsgH_dom"/>
</dbReference>
<feature type="compositionally biased region" description="Polar residues" evidence="7">
    <location>
        <begin position="8"/>
        <end position="24"/>
    </location>
</feature>
<evidence type="ECO:0000313" key="8">
    <source>
        <dbReference type="EMBL" id="GAO30104.1"/>
    </source>
</evidence>
<dbReference type="InterPro" id="IPR014491">
    <property type="entry name" value="Curli_production_prot_CsgC"/>
</dbReference>
<evidence type="ECO:0000256" key="5">
    <source>
        <dbReference type="ARBA" id="ARBA00022764"/>
    </source>
</evidence>
<protein>
    <recommendedName>
        <fullName evidence="3">Curli assembly protein CsgC</fullName>
    </recommendedName>
</protein>
<dbReference type="Pfam" id="PF10610">
    <property type="entry name" value="Tafi-CsgC"/>
    <property type="match status" value="1"/>
</dbReference>
<evidence type="ECO:0000256" key="4">
    <source>
        <dbReference type="ARBA" id="ARBA00022729"/>
    </source>
</evidence>
<dbReference type="RefSeq" id="WP_157482627.1">
    <property type="nucleotide sequence ID" value="NZ_BAZW01000018.1"/>
</dbReference>
<proteinExistence type="inferred from homology"/>
<comment type="subcellular location">
    <subcellularLocation>
        <location evidence="1">Periplasm</location>
    </subcellularLocation>
</comment>
<reference evidence="8 9" key="1">
    <citation type="journal article" date="2015" name="Microbes Environ.">
        <title>Distribution and evolution of nitrogen fixation genes in the phylum bacteroidetes.</title>
        <authorList>
            <person name="Inoue J."/>
            <person name="Oshima K."/>
            <person name="Suda W."/>
            <person name="Sakamoto M."/>
            <person name="Iino T."/>
            <person name="Noda S."/>
            <person name="Hongoh Y."/>
            <person name="Hattori M."/>
            <person name="Ohkuma M."/>
        </authorList>
    </citation>
    <scope>NUCLEOTIDE SEQUENCE [LARGE SCALE GENOMIC DNA]</scope>
    <source>
        <strain evidence="8">JCM 15548</strain>
    </source>
</reference>
<evidence type="ECO:0000256" key="1">
    <source>
        <dbReference type="ARBA" id="ARBA00004418"/>
    </source>
</evidence>
<evidence type="ECO:0000256" key="6">
    <source>
        <dbReference type="ARBA" id="ARBA00023186"/>
    </source>
</evidence>
<dbReference type="Proteomes" id="UP000032900">
    <property type="component" value="Unassembled WGS sequence"/>
</dbReference>
<keyword evidence="9" id="KW-1185">Reference proteome</keyword>
<keyword evidence="4" id="KW-0732">Signal</keyword>
<dbReference type="STRING" id="1236989.JCM15548_12356"/>
<dbReference type="AlphaFoldDB" id="A0A0E9LXX4"/>
<dbReference type="Gene3D" id="2.60.40.2420">
    <property type="match status" value="1"/>
</dbReference>
<comment type="similarity">
    <text evidence="2">Belongs to the CsgC/AgfC family.</text>
</comment>
<sequence>MVAMPPSNMATNNLSDNNPAVSAQIESQVADESITFTGLATNYGGQEYACTYKMMAKRSGQAGQSTNNQSGSVLLKPGKTTQLSKTTISVTTEDSYKVTLLILFNESVIAADSIIYSPD</sequence>
<dbReference type="GO" id="GO:0042597">
    <property type="term" value="C:periplasmic space"/>
    <property type="evidence" value="ECO:0007669"/>
    <property type="project" value="UniProtKB-SubCell"/>
</dbReference>
<evidence type="ECO:0000313" key="9">
    <source>
        <dbReference type="Proteomes" id="UP000032900"/>
    </source>
</evidence>
<evidence type="ECO:0000256" key="3">
    <source>
        <dbReference type="ARBA" id="ARBA00017442"/>
    </source>
</evidence>
<organism evidence="8 9">
    <name type="scientific">Geofilum rubicundum JCM 15548</name>
    <dbReference type="NCBI Taxonomy" id="1236989"/>
    <lineage>
        <taxon>Bacteria</taxon>
        <taxon>Pseudomonadati</taxon>
        <taxon>Bacteroidota</taxon>
        <taxon>Bacteroidia</taxon>
        <taxon>Marinilabiliales</taxon>
        <taxon>Marinilabiliaceae</taxon>
        <taxon>Geofilum</taxon>
    </lineage>
</organism>
<comment type="caution">
    <text evidence="8">The sequence shown here is derived from an EMBL/GenBank/DDBJ whole genome shotgun (WGS) entry which is preliminary data.</text>
</comment>
<evidence type="ECO:0000256" key="7">
    <source>
        <dbReference type="SAM" id="MobiDB-lite"/>
    </source>
</evidence>
<keyword evidence="6" id="KW-0143">Chaperone</keyword>
<feature type="region of interest" description="Disordered" evidence="7">
    <location>
        <begin position="1"/>
        <end position="24"/>
    </location>
</feature>
<name>A0A0E9LXX4_9BACT</name>
<evidence type="ECO:0000256" key="2">
    <source>
        <dbReference type="ARBA" id="ARBA00006329"/>
    </source>
</evidence>